<dbReference type="Proteomes" id="UP000587070">
    <property type="component" value="Unassembled WGS sequence"/>
</dbReference>
<protein>
    <submittedName>
        <fullName evidence="4">Nitrogen fixation protein NifZ</fullName>
    </submittedName>
</protein>
<dbReference type="GO" id="GO:0009399">
    <property type="term" value="P:nitrogen fixation"/>
    <property type="evidence" value="ECO:0007669"/>
    <property type="project" value="InterPro"/>
</dbReference>
<dbReference type="RefSeq" id="WP_153117342.1">
    <property type="nucleotide sequence ID" value="NZ_JACIGE010000009.1"/>
</dbReference>
<feature type="region of interest" description="Disordered" evidence="3">
    <location>
        <begin position="146"/>
        <end position="165"/>
    </location>
</feature>
<organism evidence="4 5">
    <name type="scientific">Rhodocyclus tenuis</name>
    <name type="common">Rhodospirillum tenue</name>
    <dbReference type="NCBI Taxonomy" id="1066"/>
    <lineage>
        <taxon>Bacteria</taxon>
        <taxon>Pseudomonadati</taxon>
        <taxon>Pseudomonadota</taxon>
        <taxon>Betaproteobacteria</taxon>
        <taxon>Rhodocyclales</taxon>
        <taxon>Rhodocyclaceae</taxon>
        <taxon>Rhodocyclus</taxon>
    </lineage>
</organism>
<evidence type="ECO:0000256" key="2">
    <source>
        <dbReference type="ARBA" id="ARBA00023231"/>
    </source>
</evidence>
<proteinExistence type="inferred from homology"/>
<name>A0A840GAX0_RHOTE</name>
<keyword evidence="5" id="KW-1185">Reference proteome</keyword>
<evidence type="ECO:0000256" key="1">
    <source>
        <dbReference type="ARBA" id="ARBA00008027"/>
    </source>
</evidence>
<dbReference type="EMBL" id="JACIGE010000009">
    <property type="protein sequence ID" value="MBB4248040.1"/>
    <property type="molecule type" value="Genomic_DNA"/>
</dbReference>
<dbReference type="Pfam" id="PF04319">
    <property type="entry name" value="NifZ"/>
    <property type="match status" value="1"/>
</dbReference>
<gene>
    <name evidence="4" type="ORF">GGD90_002431</name>
</gene>
<comment type="caution">
    <text evidence="4">The sequence shown here is derived from an EMBL/GenBank/DDBJ whole genome shotgun (WGS) entry which is preliminary data.</text>
</comment>
<reference evidence="4 5" key="1">
    <citation type="submission" date="2020-08" db="EMBL/GenBank/DDBJ databases">
        <title>Genome sequencing of Purple Non-Sulfur Bacteria from various extreme environments.</title>
        <authorList>
            <person name="Mayer M."/>
        </authorList>
    </citation>
    <scope>NUCLEOTIDE SEQUENCE [LARGE SCALE GENOMIC DNA]</scope>
    <source>
        <strain evidence="4 5">2761</strain>
    </source>
</reference>
<comment type="similarity">
    <text evidence="1">Belongs to the NifZ family.</text>
</comment>
<dbReference type="InterPro" id="IPR007415">
    <property type="entry name" value="Nitrogenase_MoFe_mat_NifZ"/>
</dbReference>
<evidence type="ECO:0000256" key="3">
    <source>
        <dbReference type="SAM" id="MobiDB-lite"/>
    </source>
</evidence>
<evidence type="ECO:0000313" key="4">
    <source>
        <dbReference type="EMBL" id="MBB4248040.1"/>
    </source>
</evidence>
<evidence type="ECO:0000313" key="5">
    <source>
        <dbReference type="Proteomes" id="UP000587070"/>
    </source>
</evidence>
<accession>A0A840GAX0</accession>
<dbReference type="OrthoDB" id="9801083at2"/>
<dbReference type="AlphaFoldDB" id="A0A840GAX0"/>
<sequence length="165" mass="18006">MHTRWTFGDPVRLTRNVRDDGTYPGANAGDLLVRCGSIGNVVDIGTFLFDQIIYSVHFLDGDRVVGCREEELIDIDEPWVESAFDTRQFVRARCTLALGGETSIAAGTRGEIMHVARESAPASYHVHFESLPGRIFRVPESALVAEESSATNETTASTTESSNAA</sequence>
<keyword evidence="2" id="KW-0535">Nitrogen fixation</keyword>